<dbReference type="InParanoid" id="A0A0C2WA84"/>
<reference evidence="2 3" key="1">
    <citation type="submission" date="2014-04" db="EMBL/GenBank/DDBJ databases">
        <title>Evolutionary Origins and Diversification of the Mycorrhizal Mutualists.</title>
        <authorList>
            <consortium name="DOE Joint Genome Institute"/>
            <consortium name="Mycorrhizal Genomics Consortium"/>
            <person name="Kohler A."/>
            <person name="Kuo A."/>
            <person name="Nagy L.G."/>
            <person name="Floudas D."/>
            <person name="Copeland A."/>
            <person name="Barry K.W."/>
            <person name="Cichocki N."/>
            <person name="Veneault-Fourrey C."/>
            <person name="LaButti K."/>
            <person name="Lindquist E.A."/>
            <person name="Lipzen A."/>
            <person name="Lundell T."/>
            <person name="Morin E."/>
            <person name="Murat C."/>
            <person name="Riley R."/>
            <person name="Ohm R."/>
            <person name="Sun H."/>
            <person name="Tunlid A."/>
            <person name="Henrissat B."/>
            <person name="Grigoriev I.V."/>
            <person name="Hibbett D.S."/>
            <person name="Martin F."/>
        </authorList>
    </citation>
    <scope>NUCLEOTIDE SEQUENCE [LARGE SCALE GENOMIC DNA]</scope>
    <source>
        <strain evidence="2 3">Koide BX008</strain>
    </source>
</reference>
<evidence type="ECO:0000256" key="1">
    <source>
        <dbReference type="SAM" id="MobiDB-lite"/>
    </source>
</evidence>
<feature type="region of interest" description="Disordered" evidence="1">
    <location>
        <begin position="49"/>
        <end position="94"/>
    </location>
</feature>
<keyword evidence="3" id="KW-1185">Reference proteome</keyword>
<accession>A0A0C2WA84</accession>
<dbReference type="AlphaFoldDB" id="A0A0C2WA84"/>
<feature type="compositionally biased region" description="Low complexity" evidence="1">
    <location>
        <begin position="63"/>
        <end position="80"/>
    </location>
</feature>
<dbReference type="Proteomes" id="UP000054549">
    <property type="component" value="Unassembled WGS sequence"/>
</dbReference>
<feature type="compositionally biased region" description="Basic and acidic residues" evidence="1">
    <location>
        <begin position="173"/>
        <end position="184"/>
    </location>
</feature>
<evidence type="ECO:0000313" key="2">
    <source>
        <dbReference type="EMBL" id="KIL58142.1"/>
    </source>
</evidence>
<organism evidence="2 3">
    <name type="scientific">Amanita muscaria (strain Koide BX008)</name>
    <dbReference type="NCBI Taxonomy" id="946122"/>
    <lineage>
        <taxon>Eukaryota</taxon>
        <taxon>Fungi</taxon>
        <taxon>Dikarya</taxon>
        <taxon>Basidiomycota</taxon>
        <taxon>Agaricomycotina</taxon>
        <taxon>Agaricomycetes</taxon>
        <taxon>Agaricomycetidae</taxon>
        <taxon>Agaricales</taxon>
        <taxon>Pluteineae</taxon>
        <taxon>Amanitaceae</taxon>
        <taxon>Amanita</taxon>
    </lineage>
</organism>
<name>A0A0C2WA84_AMAMK</name>
<dbReference type="EMBL" id="KN818346">
    <property type="protein sequence ID" value="KIL58142.1"/>
    <property type="molecule type" value="Genomic_DNA"/>
</dbReference>
<dbReference type="HOGENOM" id="CLU_044126_2_2_1"/>
<evidence type="ECO:0000313" key="3">
    <source>
        <dbReference type="Proteomes" id="UP000054549"/>
    </source>
</evidence>
<sequence length="306" mass="34015">MVTQYWQVLNLDRRETLGQDPWGEMHDILQSAAPDGLIYQLIATDDRGSKPLDDISPVTGTKLNSLDNPTDPNNPPSNLSFIDPRNDATGPGGWSTDRIVTISDYALTYPDGLLTKSEMDEIEDMYLDDSEDEEYEEGDPAPTLYSFAEEWYGAVPVKFLARADVGPSAESEEQGRDPKEDKGQGQEQPILHLRNLAKKQYVRSDVITRICPERITSQVGEVDLKPVAPGLGHALVVLTCWTSEVEIFGGEEGEEEVEVGKGTWAGDRIEVRVVKKGSDKKDKEEWKDVSEEVVSVLDAVWKSLAF</sequence>
<protein>
    <submittedName>
        <fullName evidence="2">Uncharacterized protein</fullName>
    </submittedName>
</protein>
<feature type="region of interest" description="Disordered" evidence="1">
    <location>
        <begin position="165"/>
        <end position="189"/>
    </location>
</feature>
<gene>
    <name evidence="2" type="ORF">M378DRAFT_338943</name>
</gene>
<dbReference type="OrthoDB" id="2588098at2759"/>
<proteinExistence type="predicted"/>